<name>A0AAD9HBR2_9PEZI</name>
<reference evidence="1" key="1">
    <citation type="submission" date="2021-06" db="EMBL/GenBank/DDBJ databases">
        <title>Comparative genomics, transcriptomics and evolutionary studies reveal genomic signatures of adaptation to plant cell wall in hemibiotrophic fungi.</title>
        <authorList>
            <consortium name="DOE Joint Genome Institute"/>
            <person name="Baroncelli R."/>
            <person name="Diaz J.F."/>
            <person name="Benocci T."/>
            <person name="Peng M."/>
            <person name="Battaglia E."/>
            <person name="Haridas S."/>
            <person name="Andreopoulos W."/>
            <person name="Labutti K."/>
            <person name="Pangilinan J."/>
            <person name="Floch G.L."/>
            <person name="Makela M.R."/>
            <person name="Henrissat B."/>
            <person name="Grigoriev I.V."/>
            <person name="Crouch J.A."/>
            <person name="De Vries R.P."/>
            <person name="Sukno S.A."/>
            <person name="Thon M.R."/>
        </authorList>
    </citation>
    <scope>NUCLEOTIDE SEQUENCE</scope>
    <source>
        <strain evidence="1">MAFF235873</strain>
    </source>
</reference>
<dbReference type="EMBL" id="MU842922">
    <property type="protein sequence ID" value="KAK2026101.1"/>
    <property type="molecule type" value="Genomic_DNA"/>
</dbReference>
<sequence>MYVWYDCRCMYDCLTTDCGFCCPENKKDGNKMLKSLDLLIPRARACVCMCVCVCVCVCEPAGDVLVTRLLHEKGGLYGSIHWMSAACCWPQNKKKQDDESHWACGRHGTVNKG</sequence>
<protein>
    <submittedName>
        <fullName evidence="1">Uncharacterized protein</fullName>
    </submittedName>
</protein>
<proteinExistence type="predicted"/>
<accession>A0AAD9HBR2</accession>
<evidence type="ECO:0000313" key="2">
    <source>
        <dbReference type="Proteomes" id="UP001232148"/>
    </source>
</evidence>
<comment type="caution">
    <text evidence="1">The sequence shown here is derived from an EMBL/GenBank/DDBJ whole genome shotgun (WGS) entry which is preliminary data.</text>
</comment>
<organism evidence="1 2">
    <name type="scientific">Colletotrichum zoysiae</name>
    <dbReference type="NCBI Taxonomy" id="1216348"/>
    <lineage>
        <taxon>Eukaryota</taxon>
        <taxon>Fungi</taxon>
        <taxon>Dikarya</taxon>
        <taxon>Ascomycota</taxon>
        <taxon>Pezizomycotina</taxon>
        <taxon>Sordariomycetes</taxon>
        <taxon>Hypocreomycetidae</taxon>
        <taxon>Glomerellales</taxon>
        <taxon>Glomerellaceae</taxon>
        <taxon>Colletotrichum</taxon>
        <taxon>Colletotrichum graminicola species complex</taxon>
    </lineage>
</organism>
<evidence type="ECO:0000313" key="1">
    <source>
        <dbReference type="EMBL" id="KAK2026101.1"/>
    </source>
</evidence>
<dbReference type="AlphaFoldDB" id="A0AAD9HBR2"/>
<keyword evidence="2" id="KW-1185">Reference proteome</keyword>
<dbReference type="Proteomes" id="UP001232148">
    <property type="component" value="Unassembled WGS sequence"/>
</dbReference>
<gene>
    <name evidence="1" type="ORF">LX32DRAFT_35759</name>
</gene>